<dbReference type="EMBL" id="UOEQ01000361">
    <property type="protein sequence ID" value="VAW21577.1"/>
    <property type="molecule type" value="Genomic_DNA"/>
</dbReference>
<evidence type="ECO:0000259" key="1">
    <source>
        <dbReference type="Pfam" id="PF23666"/>
    </source>
</evidence>
<proteinExistence type="predicted"/>
<reference evidence="2" key="1">
    <citation type="submission" date="2018-06" db="EMBL/GenBank/DDBJ databases">
        <authorList>
            <person name="Zhirakovskaya E."/>
        </authorList>
    </citation>
    <scope>NUCLEOTIDE SEQUENCE</scope>
</reference>
<evidence type="ECO:0000313" key="2">
    <source>
        <dbReference type="EMBL" id="VAW21577.1"/>
    </source>
</evidence>
<name>A0A3B0U7V9_9ZZZZ</name>
<dbReference type="Pfam" id="PF23666">
    <property type="entry name" value="Rcc01698_C"/>
    <property type="match status" value="1"/>
</dbReference>
<organism evidence="2">
    <name type="scientific">hydrothermal vent metagenome</name>
    <dbReference type="NCBI Taxonomy" id="652676"/>
    <lineage>
        <taxon>unclassified sequences</taxon>
        <taxon>metagenomes</taxon>
        <taxon>ecological metagenomes</taxon>
    </lineage>
</organism>
<gene>
    <name evidence="2" type="ORF">MNBD_ALPHA11-586</name>
</gene>
<accession>A0A3B0U7V9</accession>
<feature type="domain" description="Rcc01698-like C-terminal" evidence="1">
    <location>
        <begin position="17"/>
        <end position="105"/>
    </location>
</feature>
<dbReference type="InterPro" id="IPR056490">
    <property type="entry name" value="Rcc01698_C"/>
</dbReference>
<sequence>MAFTDTNSVVARLNQPAGIGTLEVALRAAKSALWDKTNSIQLSMTTEHLASISQLQALNGNNRIAVQKDNGEWEVIGFANAELIANSQYQLGSLLRGQNGTMDAAGYDASVGNLAILMSGAVQEIEISNDQLEEDLQLTSFAGSSDLTGTSNLFSINQNLAKPLSPVHLKASRNNIDQGILFDWKRVTQIGGDSWTGSEVPLDFGPEEYLLSIFDGATLVRQITSSISSVTYSLADQTADFGSLPATFIFNVSQVSAVHGLGNVASGVFSI</sequence>
<protein>
    <recommendedName>
        <fullName evidence="1">Rcc01698-like C-terminal domain-containing protein</fullName>
    </recommendedName>
</protein>
<dbReference type="AlphaFoldDB" id="A0A3B0U7V9"/>